<reference evidence="1 2" key="1">
    <citation type="submission" date="2016-02" db="EMBL/GenBank/DDBJ databases">
        <authorList>
            <person name="Wen L."/>
            <person name="He K."/>
            <person name="Yang H."/>
        </authorList>
    </citation>
    <scope>NUCLEOTIDE SEQUENCE [LARGE SCALE GENOMIC DNA]</scope>
    <source>
        <strain evidence="1 2">CZ1127</strain>
    </source>
</reference>
<dbReference type="STRING" id="1790137.AXE80_03900"/>
<dbReference type="AlphaFoldDB" id="A0A1B1Y3Z2"/>
<dbReference type="EMBL" id="CP014224">
    <property type="protein sequence ID" value="ANW95473.1"/>
    <property type="molecule type" value="Genomic_DNA"/>
</dbReference>
<accession>A0A1B1Y3Z2</accession>
<keyword evidence="1" id="KW-0418">Kinase</keyword>
<dbReference type="InterPro" id="IPR047765">
    <property type="entry name" value="GHMP_GYDIA-like"/>
</dbReference>
<dbReference type="Proteomes" id="UP000092967">
    <property type="component" value="Chromosome"/>
</dbReference>
<dbReference type="InterPro" id="IPR014721">
    <property type="entry name" value="Ribsml_uS5_D2-typ_fold_subgr"/>
</dbReference>
<dbReference type="NCBIfam" id="NF040656">
    <property type="entry name" value="GHMP_GYDIA"/>
    <property type="match status" value="1"/>
</dbReference>
<organism evidence="1 2">
    <name type="scientific">Wenyingzhuangia fucanilytica</name>
    <dbReference type="NCBI Taxonomy" id="1790137"/>
    <lineage>
        <taxon>Bacteria</taxon>
        <taxon>Pseudomonadati</taxon>
        <taxon>Bacteroidota</taxon>
        <taxon>Flavobacteriia</taxon>
        <taxon>Flavobacteriales</taxon>
        <taxon>Flavobacteriaceae</taxon>
        <taxon>Wenyingzhuangia</taxon>
    </lineage>
</organism>
<sequence length="309" mass="35015">MQRFYSHGKLLISGEYLVLDGAVSLALPTKYGQSLEIINTNTNTILWKSYNVEGQCWFSTEFNIDENFTVINSFSVQNEEGKIAKTLQEILKTAKSLNTDFLENCRGLEVTTHLSFPNNWGLGTSSTLINNIATWAKVNAFELLDKSFGGSGYDIACAQNNHPITYQRNGVAPSVKEVLFCPDYKNQLFFVHLNQKQDSKEGIKMYRSLSVDKQQYIDKVNDLTNRMIAAKTIEEFTKLLTEHENFLSDVLKVKTVKENLFSDFKGAVKSLGAWGGDFVLVTGTEKEVKDYFLNKNYHTIIAYNDMILN</sequence>
<keyword evidence="2" id="KW-1185">Reference proteome</keyword>
<gene>
    <name evidence="1" type="ORF">AXE80_03900</name>
</gene>
<evidence type="ECO:0000313" key="1">
    <source>
        <dbReference type="EMBL" id="ANW95473.1"/>
    </source>
</evidence>
<dbReference type="SUPFAM" id="SSF54211">
    <property type="entry name" value="Ribosomal protein S5 domain 2-like"/>
    <property type="match status" value="1"/>
</dbReference>
<keyword evidence="1" id="KW-0808">Transferase</keyword>
<dbReference type="RefSeq" id="WP_068824634.1">
    <property type="nucleotide sequence ID" value="NZ_CP014224.1"/>
</dbReference>
<dbReference type="GO" id="GO:0016301">
    <property type="term" value="F:kinase activity"/>
    <property type="evidence" value="ECO:0007669"/>
    <property type="project" value="UniProtKB-KW"/>
</dbReference>
<dbReference type="InterPro" id="IPR020568">
    <property type="entry name" value="Ribosomal_Su5_D2-typ_SF"/>
</dbReference>
<evidence type="ECO:0000313" key="2">
    <source>
        <dbReference type="Proteomes" id="UP000092967"/>
    </source>
</evidence>
<proteinExistence type="predicted"/>
<name>A0A1B1Y3Z2_9FLAO</name>
<dbReference type="OrthoDB" id="5288719at2"/>
<dbReference type="Gene3D" id="3.30.230.10">
    <property type="match status" value="1"/>
</dbReference>
<dbReference type="KEGG" id="wfu:AXE80_03900"/>
<protein>
    <submittedName>
        <fullName evidence="1">GHMP kinase</fullName>
    </submittedName>
</protein>